<reference evidence="2 3" key="1">
    <citation type="submission" date="2018-11" db="EMBL/GenBank/DDBJ databases">
        <title>Genomes From Bacteria Associated with the Canine Oral Cavity: a Test Case for Automated Genome-Based Taxonomic Assignment.</title>
        <authorList>
            <person name="Coil D.A."/>
            <person name="Jospin G."/>
            <person name="Darling A.E."/>
            <person name="Wallis C."/>
            <person name="Davis I.J."/>
            <person name="Harris S."/>
            <person name="Eisen J.A."/>
            <person name="Holcombe L.J."/>
            <person name="O'Flynn C."/>
        </authorList>
    </citation>
    <scope>NUCLEOTIDE SEQUENCE [LARGE SCALE GENOMIC DNA]</scope>
    <source>
        <strain evidence="2 3">OH887_COT-365</strain>
    </source>
</reference>
<evidence type="ECO:0000313" key="2">
    <source>
        <dbReference type="EMBL" id="RRD05417.1"/>
    </source>
</evidence>
<dbReference type="GO" id="GO:0004633">
    <property type="term" value="F:phosphopantothenoylcysteine decarboxylase activity"/>
    <property type="evidence" value="ECO:0007669"/>
    <property type="project" value="TreeGrafter"/>
</dbReference>
<dbReference type="GO" id="GO:0015937">
    <property type="term" value="P:coenzyme A biosynthetic process"/>
    <property type="evidence" value="ECO:0007669"/>
    <property type="project" value="TreeGrafter"/>
</dbReference>
<dbReference type="Gene3D" id="3.40.50.1950">
    <property type="entry name" value="Flavin prenyltransferase-like"/>
    <property type="match status" value="1"/>
</dbReference>
<evidence type="ECO:0000313" key="3">
    <source>
        <dbReference type="Proteomes" id="UP000280819"/>
    </source>
</evidence>
<dbReference type="EMBL" id="RQZG01000006">
    <property type="protein sequence ID" value="RRD05417.1"/>
    <property type="molecule type" value="Genomic_DNA"/>
</dbReference>
<dbReference type="PANTHER" id="PTHR14359:SF6">
    <property type="entry name" value="PHOSPHOPANTOTHENOYLCYSTEINE DECARBOXYLASE"/>
    <property type="match status" value="1"/>
</dbReference>
<proteinExistence type="predicted"/>
<dbReference type="Proteomes" id="UP000280819">
    <property type="component" value="Unassembled WGS sequence"/>
</dbReference>
<dbReference type="GO" id="GO:0010181">
    <property type="term" value="F:FMN binding"/>
    <property type="evidence" value="ECO:0007669"/>
    <property type="project" value="TreeGrafter"/>
</dbReference>
<dbReference type="SUPFAM" id="SSF52507">
    <property type="entry name" value="Homo-oligomeric flavin-containing Cys decarboxylases, HFCD"/>
    <property type="match status" value="1"/>
</dbReference>
<name>A0A3P1T7D4_9ACTN</name>
<dbReference type="RefSeq" id="WP_124844212.1">
    <property type="nucleotide sequence ID" value="NZ_RQZG01000006.1"/>
</dbReference>
<dbReference type="GO" id="GO:0071513">
    <property type="term" value="C:phosphopantothenoylcysteine decarboxylase complex"/>
    <property type="evidence" value="ECO:0007669"/>
    <property type="project" value="TreeGrafter"/>
</dbReference>
<dbReference type="OrthoDB" id="9802554at2"/>
<comment type="caution">
    <text evidence="2">The sequence shown here is derived from an EMBL/GenBank/DDBJ whole genome shotgun (WGS) entry which is preliminary data.</text>
</comment>
<organism evidence="2 3">
    <name type="scientific">Arachnia propionica</name>
    <dbReference type="NCBI Taxonomy" id="1750"/>
    <lineage>
        <taxon>Bacteria</taxon>
        <taxon>Bacillati</taxon>
        <taxon>Actinomycetota</taxon>
        <taxon>Actinomycetes</taxon>
        <taxon>Propionibacteriales</taxon>
        <taxon>Propionibacteriaceae</taxon>
        <taxon>Arachnia</taxon>
    </lineage>
</organism>
<protein>
    <submittedName>
        <fullName evidence="2">Flavoprotein</fullName>
    </submittedName>
</protein>
<dbReference type="InterPro" id="IPR003382">
    <property type="entry name" value="Flavoprotein"/>
</dbReference>
<accession>A0A3P1T7D4</accession>
<evidence type="ECO:0000259" key="1">
    <source>
        <dbReference type="Pfam" id="PF02441"/>
    </source>
</evidence>
<dbReference type="PANTHER" id="PTHR14359">
    <property type="entry name" value="HOMO-OLIGOMERIC FLAVIN CONTAINING CYS DECARBOXYLASE FAMILY"/>
    <property type="match status" value="1"/>
</dbReference>
<sequence length="207" mass="22565">MSDNYSHSSGSPRFLIGVAGSMAASRVPAHLDMIRATLGGTITVVMTHTAAQFVPPQMLRLSAERVVHGEDPVDWPTDRPSRLAGDHDLVVVLPATAHMLAVAAHGAAPNRLATVILSSPRPSVFFPHMGAAMWEKPAVRRNVEQLRADGHHVVDPVWEEAHDIVTGEIHRHPALPDPERVVAELQRLLAHHQDLRATRTHRGESVS</sequence>
<dbReference type="InterPro" id="IPR036551">
    <property type="entry name" value="Flavin_trans-like"/>
</dbReference>
<dbReference type="AlphaFoldDB" id="A0A3P1T7D4"/>
<feature type="domain" description="Flavoprotein" evidence="1">
    <location>
        <begin position="13"/>
        <end position="167"/>
    </location>
</feature>
<gene>
    <name evidence="2" type="ORF">EII34_06705</name>
</gene>
<dbReference type="Pfam" id="PF02441">
    <property type="entry name" value="Flavoprotein"/>
    <property type="match status" value="1"/>
</dbReference>